<gene>
    <name evidence="1" type="ORF">DM02DRAFT_90567</name>
</gene>
<proteinExistence type="predicted"/>
<name>A0A2V1DGR5_9PLEO</name>
<accession>A0A2V1DGR5</accession>
<keyword evidence="2" id="KW-1185">Reference proteome</keyword>
<sequence length="124" mass="13999">MLKGGVRVRHMFVFSYAMMCYGAVKGTLTGTRRTGRASGMCVHAGARARVRVYVQLCYGAEGVKMYRRGNSHGCRMDRGREDGGWENAVPHHGPATWWTFVHGARIHLTSNKTRVEGERRREET</sequence>
<evidence type="ECO:0000313" key="2">
    <source>
        <dbReference type="Proteomes" id="UP000244855"/>
    </source>
</evidence>
<dbReference type="Proteomes" id="UP000244855">
    <property type="component" value="Unassembled WGS sequence"/>
</dbReference>
<dbReference type="AlphaFoldDB" id="A0A2V1DGR5"/>
<reference evidence="1 2" key="1">
    <citation type="journal article" date="2018" name="Sci. Rep.">
        <title>Comparative genomics provides insights into the lifestyle and reveals functional heterogeneity of dark septate endophytic fungi.</title>
        <authorList>
            <person name="Knapp D.G."/>
            <person name="Nemeth J.B."/>
            <person name="Barry K."/>
            <person name="Hainaut M."/>
            <person name="Henrissat B."/>
            <person name="Johnson J."/>
            <person name="Kuo A."/>
            <person name="Lim J.H.P."/>
            <person name="Lipzen A."/>
            <person name="Nolan M."/>
            <person name="Ohm R.A."/>
            <person name="Tamas L."/>
            <person name="Grigoriev I.V."/>
            <person name="Spatafora J.W."/>
            <person name="Nagy L.G."/>
            <person name="Kovacs G.M."/>
        </authorList>
    </citation>
    <scope>NUCLEOTIDE SEQUENCE [LARGE SCALE GENOMIC DNA]</scope>
    <source>
        <strain evidence="1 2">DSE2036</strain>
    </source>
</reference>
<dbReference type="EMBL" id="KZ805444">
    <property type="protein sequence ID" value="PVH97145.1"/>
    <property type="molecule type" value="Genomic_DNA"/>
</dbReference>
<organism evidence="1 2">
    <name type="scientific">Periconia macrospinosa</name>
    <dbReference type="NCBI Taxonomy" id="97972"/>
    <lineage>
        <taxon>Eukaryota</taxon>
        <taxon>Fungi</taxon>
        <taxon>Dikarya</taxon>
        <taxon>Ascomycota</taxon>
        <taxon>Pezizomycotina</taxon>
        <taxon>Dothideomycetes</taxon>
        <taxon>Pleosporomycetidae</taxon>
        <taxon>Pleosporales</taxon>
        <taxon>Massarineae</taxon>
        <taxon>Periconiaceae</taxon>
        <taxon>Periconia</taxon>
    </lineage>
</organism>
<protein>
    <submittedName>
        <fullName evidence="1">Uncharacterized protein</fullName>
    </submittedName>
</protein>
<evidence type="ECO:0000313" key="1">
    <source>
        <dbReference type="EMBL" id="PVH97145.1"/>
    </source>
</evidence>